<evidence type="ECO:0000256" key="5">
    <source>
        <dbReference type="ARBA" id="ARBA00022692"/>
    </source>
</evidence>
<evidence type="ECO:0000256" key="7">
    <source>
        <dbReference type="ARBA" id="ARBA00022837"/>
    </source>
</evidence>
<keyword evidence="7" id="KW-0106">Calcium</keyword>
<evidence type="ECO:0000256" key="13">
    <source>
        <dbReference type="ARBA" id="ARBA00023303"/>
    </source>
</evidence>
<keyword evidence="18" id="KW-1185">Reference proteome</keyword>
<reference evidence="17" key="1">
    <citation type="submission" date="2020-11" db="EMBL/GenBank/DDBJ databases">
        <authorList>
            <person name="Whitehead M."/>
        </authorList>
    </citation>
    <scope>NUCLEOTIDE SEQUENCE</scope>
    <source>
        <strain evidence="17">EGII</strain>
    </source>
</reference>
<keyword evidence="9 15" id="KW-1133">Transmembrane helix</keyword>
<feature type="compositionally biased region" description="Polar residues" evidence="14">
    <location>
        <begin position="37"/>
        <end position="51"/>
    </location>
</feature>
<dbReference type="GO" id="GO:0098703">
    <property type="term" value="P:calcium ion import across plasma membrane"/>
    <property type="evidence" value="ECO:0007669"/>
    <property type="project" value="TreeGrafter"/>
</dbReference>
<feature type="transmembrane region" description="Helical" evidence="15">
    <location>
        <begin position="156"/>
        <end position="176"/>
    </location>
</feature>
<dbReference type="GO" id="GO:0008331">
    <property type="term" value="F:high voltage-gated calcium channel activity"/>
    <property type="evidence" value="ECO:0007669"/>
    <property type="project" value="TreeGrafter"/>
</dbReference>
<keyword evidence="12" id="KW-0325">Glycoprotein</keyword>
<sequence>MELENNREPGEADGVGTKRINNDGKSIEDVDKARTGGNHTMGTDSHLDTSNIPETINGTTIGGGIYQQKTVTNVTTQKRPQRRGGKPQPDRPQRVLFCLSVKNPIRALCINIVEWKPFEYLILLTIFANCVALAVYTPYPYSDSNVTNQALEKIEYVFLVIFTAECVMKIIAYGFLLHSGSYLRNGWNILDFFIVVIG</sequence>
<protein>
    <submittedName>
        <fullName evidence="17">(Mediterranean fruit fly) hypothetical protein</fullName>
    </submittedName>
</protein>
<dbReference type="EMBL" id="CAJHJT010000023">
    <property type="protein sequence ID" value="CAD7000904.1"/>
    <property type="molecule type" value="Genomic_DNA"/>
</dbReference>
<feature type="domain" description="Ion transport" evidence="16">
    <location>
        <begin position="116"/>
        <end position="197"/>
    </location>
</feature>
<dbReference type="FunFam" id="1.20.120.350:FF:000009">
    <property type="entry name" value="Voltage-dependent T-type calcium channel subunit alpha"/>
    <property type="match status" value="1"/>
</dbReference>
<evidence type="ECO:0000256" key="15">
    <source>
        <dbReference type="SAM" id="Phobius"/>
    </source>
</evidence>
<feature type="region of interest" description="Disordered" evidence="14">
    <location>
        <begin position="1"/>
        <end position="51"/>
    </location>
</feature>
<gene>
    <name evidence="17" type="ORF">CCAP1982_LOCUS9379</name>
</gene>
<evidence type="ECO:0000256" key="3">
    <source>
        <dbReference type="ARBA" id="ARBA00022568"/>
    </source>
</evidence>
<proteinExistence type="predicted"/>
<dbReference type="PANTHER" id="PTHR45628:SF1">
    <property type="entry name" value="VOLTAGE-DEPENDENT CALCIUM CHANNEL TYPE D SUBUNIT ALPHA-1"/>
    <property type="match status" value="1"/>
</dbReference>
<evidence type="ECO:0000256" key="6">
    <source>
        <dbReference type="ARBA" id="ARBA00022737"/>
    </source>
</evidence>
<keyword evidence="6" id="KW-0677">Repeat</keyword>
<dbReference type="Proteomes" id="UP000606786">
    <property type="component" value="Unassembled WGS sequence"/>
</dbReference>
<keyword evidence="5 15" id="KW-0812">Transmembrane</keyword>
<keyword evidence="3" id="KW-0109">Calcium transport</keyword>
<evidence type="ECO:0000256" key="14">
    <source>
        <dbReference type="SAM" id="MobiDB-lite"/>
    </source>
</evidence>
<evidence type="ECO:0000256" key="12">
    <source>
        <dbReference type="ARBA" id="ARBA00023180"/>
    </source>
</evidence>
<keyword evidence="10" id="KW-0406">Ion transport</keyword>
<evidence type="ECO:0000256" key="10">
    <source>
        <dbReference type="ARBA" id="ARBA00023065"/>
    </source>
</evidence>
<keyword evidence="11 15" id="KW-0472">Membrane</keyword>
<accession>A0A811UQ90</accession>
<keyword evidence="2" id="KW-0813">Transport</keyword>
<evidence type="ECO:0000259" key="16">
    <source>
        <dbReference type="Pfam" id="PF00520"/>
    </source>
</evidence>
<dbReference type="InterPro" id="IPR005446">
    <property type="entry name" value="VDCC_L_a1su"/>
</dbReference>
<evidence type="ECO:0000256" key="8">
    <source>
        <dbReference type="ARBA" id="ARBA00022882"/>
    </source>
</evidence>
<evidence type="ECO:0000256" key="1">
    <source>
        <dbReference type="ARBA" id="ARBA00004141"/>
    </source>
</evidence>
<dbReference type="GO" id="GO:0005891">
    <property type="term" value="C:voltage-gated calcium channel complex"/>
    <property type="evidence" value="ECO:0007669"/>
    <property type="project" value="InterPro"/>
</dbReference>
<organism evidence="17 18">
    <name type="scientific">Ceratitis capitata</name>
    <name type="common">Mediterranean fruit fly</name>
    <name type="synonym">Tephritis capitata</name>
    <dbReference type="NCBI Taxonomy" id="7213"/>
    <lineage>
        <taxon>Eukaryota</taxon>
        <taxon>Metazoa</taxon>
        <taxon>Ecdysozoa</taxon>
        <taxon>Arthropoda</taxon>
        <taxon>Hexapoda</taxon>
        <taxon>Insecta</taxon>
        <taxon>Pterygota</taxon>
        <taxon>Neoptera</taxon>
        <taxon>Endopterygota</taxon>
        <taxon>Diptera</taxon>
        <taxon>Brachycera</taxon>
        <taxon>Muscomorpha</taxon>
        <taxon>Tephritoidea</taxon>
        <taxon>Tephritidae</taxon>
        <taxon>Ceratitis</taxon>
        <taxon>Ceratitis</taxon>
    </lineage>
</organism>
<feature type="region of interest" description="Disordered" evidence="14">
    <location>
        <begin position="69"/>
        <end position="91"/>
    </location>
</feature>
<evidence type="ECO:0000313" key="18">
    <source>
        <dbReference type="Proteomes" id="UP000606786"/>
    </source>
</evidence>
<dbReference type="PANTHER" id="PTHR45628">
    <property type="entry name" value="VOLTAGE-DEPENDENT CALCIUM CHANNEL TYPE A SUBUNIT ALPHA-1"/>
    <property type="match status" value="1"/>
</dbReference>
<comment type="caution">
    <text evidence="17">The sequence shown here is derived from an EMBL/GenBank/DDBJ whole genome shotgun (WGS) entry which is preliminary data.</text>
</comment>
<dbReference type="InterPro" id="IPR027359">
    <property type="entry name" value="Volt_channel_dom_sf"/>
</dbReference>
<dbReference type="InterPro" id="IPR005821">
    <property type="entry name" value="Ion_trans_dom"/>
</dbReference>
<dbReference type="PRINTS" id="PR01630">
    <property type="entry name" value="LVDCCALPHA1"/>
</dbReference>
<evidence type="ECO:0000256" key="11">
    <source>
        <dbReference type="ARBA" id="ARBA00023136"/>
    </source>
</evidence>
<dbReference type="AlphaFoldDB" id="A0A811UQ90"/>
<dbReference type="Gene3D" id="1.20.120.350">
    <property type="entry name" value="Voltage-gated potassium channels. Chain C"/>
    <property type="match status" value="1"/>
</dbReference>
<dbReference type="OrthoDB" id="431720at2759"/>
<feature type="transmembrane region" description="Helical" evidence="15">
    <location>
        <begin position="118"/>
        <end position="136"/>
    </location>
</feature>
<evidence type="ECO:0000256" key="4">
    <source>
        <dbReference type="ARBA" id="ARBA00022673"/>
    </source>
</evidence>
<feature type="compositionally biased region" description="Basic and acidic residues" evidence="14">
    <location>
        <begin position="1"/>
        <end position="10"/>
    </location>
</feature>
<evidence type="ECO:0000256" key="2">
    <source>
        <dbReference type="ARBA" id="ARBA00022448"/>
    </source>
</evidence>
<evidence type="ECO:0000256" key="9">
    <source>
        <dbReference type="ARBA" id="ARBA00022989"/>
    </source>
</evidence>
<dbReference type="Pfam" id="PF00520">
    <property type="entry name" value="Ion_trans"/>
    <property type="match status" value="1"/>
</dbReference>
<name>A0A811UQ90_CERCA</name>
<feature type="compositionally biased region" description="Basic and acidic residues" evidence="14">
    <location>
        <begin position="20"/>
        <end position="34"/>
    </location>
</feature>
<dbReference type="InterPro" id="IPR050599">
    <property type="entry name" value="VDCC_alpha-1_subunit"/>
</dbReference>
<feature type="compositionally biased region" description="Low complexity" evidence="14">
    <location>
        <begin position="69"/>
        <end position="78"/>
    </location>
</feature>
<comment type="subcellular location">
    <subcellularLocation>
        <location evidence="1">Membrane</location>
        <topology evidence="1">Multi-pass membrane protein</topology>
    </subcellularLocation>
</comment>
<keyword evidence="8" id="KW-0851">Voltage-gated channel</keyword>
<keyword evidence="4" id="KW-0107">Calcium channel</keyword>
<dbReference type="SUPFAM" id="SSF81324">
    <property type="entry name" value="Voltage-gated potassium channels"/>
    <property type="match status" value="1"/>
</dbReference>
<evidence type="ECO:0000313" key="17">
    <source>
        <dbReference type="EMBL" id="CAD7000904.1"/>
    </source>
</evidence>
<keyword evidence="13" id="KW-0407">Ion channel</keyword>